<organism evidence="1 2">
    <name type="scientific">Dictyocaulus viviparus</name>
    <name type="common">Bovine lungworm</name>
    <dbReference type="NCBI Taxonomy" id="29172"/>
    <lineage>
        <taxon>Eukaryota</taxon>
        <taxon>Metazoa</taxon>
        <taxon>Ecdysozoa</taxon>
        <taxon>Nematoda</taxon>
        <taxon>Chromadorea</taxon>
        <taxon>Rhabditida</taxon>
        <taxon>Rhabditina</taxon>
        <taxon>Rhabditomorpha</taxon>
        <taxon>Strongyloidea</taxon>
        <taxon>Metastrongylidae</taxon>
        <taxon>Dictyocaulus</taxon>
    </lineage>
</organism>
<sequence>MINRVRLATMSTRVVAVTLKALGVDLAGASVSLVRSRYRKGIGLIFPNVDTEIMIRMNHLRGNASELGERRSKTELENGLPGIGSAVGTDVISVKYRGFCDISCFLDDP</sequence>
<name>A0A0D8X7G2_DICVI</name>
<evidence type="ECO:0000313" key="1">
    <source>
        <dbReference type="EMBL" id="KJH39712.1"/>
    </source>
</evidence>
<evidence type="ECO:0000313" key="2">
    <source>
        <dbReference type="Proteomes" id="UP000053766"/>
    </source>
</evidence>
<reference evidence="1 2" key="1">
    <citation type="submission" date="2013-11" db="EMBL/GenBank/DDBJ databases">
        <title>Draft genome of the bovine lungworm Dictyocaulus viviparus.</title>
        <authorList>
            <person name="Mitreva M."/>
        </authorList>
    </citation>
    <scope>NUCLEOTIDE SEQUENCE [LARGE SCALE GENOMIC DNA]</scope>
    <source>
        <strain evidence="1 2">HannoverDv2000</strain>
    </source>
</reference>
<dbReference type="EMBL" id="KN721396">
    <property type="protein sequence ID" value="KJH39712.1"/>
    <property type="molecule type" value="Genomic_DNA"/>
</dbReference>
<gene>
    <name evidence="1" type="ORF">DICVIV_14403</name>
</gene>
<reference evidence="2" key="2">
    <citation type="journal article" date="2016" name="Sci. Rep.">
        <title>Dictyocaulus viviparus genome, variome and transcriptome elucidate lungworm biology and support future intervention.</title>
        <authorList>
            <person name="McNulty S.N."/>
            <person name="Strube C."/>
            <person name="Rosa B.A."/>
            <person name="Martin J.C."/>
            <person name="Tyagi R."/>
            <person name="Choi Y.J."/>
            <person name="Wang Q."/>
            <person name="Hallsworth Pepin K."/>
            <person name="Zhang X."/>
            <person name="Ozersky P."/>
            <person name="Wilson R.K."/>
            <person name="Sternberg P.W."/>
            <person name="Gasser R.B."/>
            <person name="Mitreva M."/>
        </authorList>
    </citation>
    <scope>NUCLEOTIDE SEQUENCE [LARGE SCALE GENOMIC DNA]</scope>
    <source>
        <strain evidence="2">HannoverDv2000</strain>
    </source>
</reference>
<keyword evidence="2" id="KW-1185">Reference proteome</keyword>
<proteinExistence type="predicted"/>
<dbReference type="AlphaFoldDB" id="A0A0D8X7G2"/>
<protein>
    <submittedName>
        <fullName evidence="1">Uncharacterized protein</fullName>
    </submittedName>
</protein>
<dbReference type="Proteomes" id="UP000053766">
    <property type="component" value="Unassembled WGS sequence"/>
</dbReference>
<accession>A0A0D8X7G2</accession>